<gene>
    <name evidence="1" type="ORF">ED208_00830</name>
</gene>
<proteinExistence type="predicted"/>
<dbReference type="PANTHER" id="PTHR38768:SF1">
    <property type="entry name" value="UPF0502 PROTEIN YCEH"/>
    <property type="match status" value="1"/>
</dbReference>
<dbReference type="FunCoup" id="A0A3N0VK35">
    <property type="interactions" value="19"/>
</dbReference>
<dbReference type="Pfam" id="PF04337">
    <property type="entry name" value="DUF480"/>
    <property type="match status" value="1"/>
</dbReference>
<protein>
    <submittedName>
        <fullName evidence="1">DUF480 domain-containing protein</fullName>
    </submittedName>
</protein>
<sequence length="209" mass="21987">MSVLLLSPAEARVLASLVEKSITTPAYYPMTVNALVAAANQKSSREPVMSLSEGEVGHALLSLEEKALVGRDDSSPRATKWRQKFQHQLLLKTGTQAVLVTLMLRGPQTTAELRANAAALGGPAEAEAVQAALDDLADRAQPLVRTLPRLAGQSAVRHVQLLCGEPDLSALAAAEPPARGGAHPGLEARVAELEQRLASLEQRLSALGG</sequence>
<reference evidence="1 2" key="1">
    <citation type="submission" date="2018-10" db="EMBL/GenBank/DDBJ databases">
        <authorList>
            <person name="Chen W.-M."/>
        </authorList>
    </citation>
    <scope>NUCLEOTIDE SEQUENCE [LARGE SCALE GENOMIC DNA]</scope>
    <source>
        <strain evidence="1 2">THS-13</strain>
    </source>
</reference>
<dbReference type="EMBL" id="RJVO01000001">
    <property type="protein sequence ID" value="ROH93112.1"/>
    <property type="molecule type" value="Genomic_DNA"/>
</dbReference>
<organism evidence="1 2">
    <name type="scientific">Stagnimonas aquatica</name>
    <dbReference type="NCBI Taxonomy" id="2689987"/>
    <lineage>
        <taxon>Bacteria</taxon>
        <taxon>Pseudomonadati</taxon>
        <taxon>Pseudomonadota</taxon>
        <taxon>Gammaproteobacteria</taxon>
        <taxon>Nevskiales</taxon>
        <taxon>Nevskiaceae</taxon>
        <taxon>Stagnimonas</taxon>
    </lineage>
</organism>
<dbReference type="SUPFAM" id="SSF46785">
    <property type="entry name" value="Winged helix' DNA-binding domain"/>
    <property type="match status" value="2"/>
</dbReference>
<dbReference type="Proteomes" id="UP000282106">
    <property type="component" value="Unassembled WGS sequence"/>
</dbReference>
<evidence type="ECO:0000313" key="1">
    <source>
        <dbReference type="EMBL" id="ROH93112.1"/>
    </source>
</evidence>
<name>A0A3N0VK35_9GAMM</name>
<dbReference type="RefSeq" id="WP_123209964.1">
    <property type="nucleotide sequence ID" value="NZ_RJVO01000001.1"/>
</dbReference>
<dbReference type="InterPro" id="IPR036388">
    <property type="entry name" value="WH-like_DNA-bd_sf"/>
</dbReference>
<dbReference type="AlphaFoldDB" id="A0A3N0VK35"/>
<keyword evidence="2" id="KW-1185">Reference proteome</keyword>
<comment type="caution">
    <text evidence="1">The sequence shown here is derived from an EMBL/GenBank/DDBJ whole genome shotgun (WGS) entry which is preliminary data.</text>
</comment>
<evidence type="ECO:0000313" key="2">
    <source>
        <dbReference type="Proteomes" id="UP000282106"/>
    </source>
</evidence>
<dbReference type="PANTHER" id="PTHR38768">
    <property type="entry name" value="UPF0502 PROTEIN YCEH"/>
    <property type="match status" value="1"/>
</dbReference>
<dbReference type="InParanoid" id="A0A3N0VK35"/>
<accession>A0A3N0VK35</accession>
<dbReference type="InterPro" id="IPR036390">
    <property type="entry name" value="WH_DNA-bd_sf"/>
</dbReference>
<dbReference type="InterPro" id="IPR007432">
    <property type="entry name" value="DUF480"/>
</dbReference>
<dbReference type="Gene3D" id="1.10.10.10">
    <property type="entry name" value="Winged helix-like DNA-binding domain superfamily/Winged helix DNA-binding domain"/>
    <property type="match status" value="2"/>
</dbReference>